<feature type="transmembrane region" description="Helical" evidence="8">
    <location>
        <begin position="396"/>
        <end position="422"/>
    </location>
</feature>
<evidence type="ECO:0000256" key="5">
    <source>
        <dbReference type="ARBA" id="ARBA00022989"/>
    </source>
</evidence>
<dbReference type="OrthoDB" id="9807274at2"/>
<gene>
    <name evidence="10" type="ORF">SAMN05192564_106230</name>
</gene>
<keyword evidence="3" id="KW-1003">Cell membrane</keyword>
<dbReference type="PANTHER" id="PTHR42718:SF46">
    <property type="entry name" value="BLR6921 PROTEIN"/>
    <property type="match status" value="1"/>
</dbReference>
<name>A0A1H4GRV5_9BURK</name>
<sequence length="494" mass="51018">MTHHIEGNKRWLALLVLCMGVLMIVLDTTIVNVALPSIAVDLGFSETSLVWVVNAYMLTFGGFLLLGGRLGDLFGHRRLFLAGIALFTVASLACGISTTQVLLVCARAVQGLGGAVVSAVSLSLIMNLFTETGERAKAMGVYGFVCAGGGSIGVLLGGLLTSALSWHWIFLVNLPIGIAVYALCLALLPAGRGLQPAGRLDVAGAASVTASLMLAVYAIVNGNEAGWLSLTTLGLLALAIALLALFLWIEARVRHPLMPLDLFMLRNVATANVVGVLWAAAMFAWFFISALYLQRVLGYLPMQVGLAFLPANLIMAFFSLGLSARLVMRFGLRLPLAVGLLIAACGLALFARAPVDGHFALDVLPGMLLLGLGGGIAFNPLLLAAMSDVKPEDSGLASGIVNTAFMMGGALGLAVLASLAAARTGEVFARGAPTPVALNAGYHVAFVCGAIFAAVAGLVGAAFLRARAPSAHGEAQSTHGAPKRSSNKAATDNG</sequence>
<dbReference type="STRING" id="83784.SAMN05192564_106230"/>
<evidence type="ECO:0000256" key="7">
    <source>
        <dbReference type="SAM" id="MobiDB-lite"/>
    </source>
</evidence>
<feature type="transmembrane region" description="Helical" evidence="8">
    <location>
        <begin position="166"/>
        <end position="188"/>
    </location>
</feature>
<dbReference type="RefSeq" id="WP_090535521.1">
    <property type="nucleotide sequence ID" value="NZ_FNRQ01000006.1"/>
</dbReference>
<feature type="transmembrane region" description="Helical" evidence="8">
    <location>
        <begin position="141"/>
        <end position="160"/>
    </location>
</feature>
<dbReference type="GO" id="GO:0022857">
    <property type="term" value="F:transmembrane transporter activity"/>
    <property type="evidence" value="ECO:0007669"/>
    <property type="project" value="InterPro"/>
</dbReference>
<feature type="transmembrane region" description="Helical" evidence="8">
    <location>
        <begin position="200"/>
        <end position="220"/>
    </location>
</feature>
<dbReference type="SUPFAM" id="SSF103473">
    <property type="entry name" value="MFS general substrate transporter"/>
    <property type="match status" value="1"/>
</dbReference>
<evidence type="ECO:0000256" key="4">
    <source>
        <dbReference type="ARBA" id="ARBA00022692"/>
    </source>
</evidence>
<evidence type="ECO:0000259" key="9">
    <source>
        <dbReference type="PROSITE" id="PS50850"/>
    </source>
</evidence>
<feature type="transmembrane region" description="Helical" evidence="8">
    <location>
        <begin position="226"/>
        <end position="249"/>
    </location>
</feature>
<dbReference type="Gene3D" id="1.20.1250.20">
    <property type="entry name" value="MFS general substrate transporter like domains"/>
    <property type="match status" value="1"/>
</dbReference>
<dbReference type="Gene3D" id="1.20.1720.10">
    <property type="entry name" value="Multidrug resistance protein D"/>
    <property type="match status" value="1"/>
</dbReference>
<feature type="transmembrane region" description="Helical" evidence="8">
    <location>
        <begin position="363"/>
        <end position="384"/>
    </location>
</feature>
<dbReference type="GO" id="GO:0005886">
    <property type="term" value="C:plasma membrane"/>
    <property type="evidence" value="ECO:0007669"/>
    <property type="project" value="UniProtKB-SubCell"/>
</dbReference>
<reference evidence="11" key="1">
    <citation type="submission" date="2016-10" db="EMBL/GenBank/DDBJ databases">
        <authorList>
            <person name="Varghese N."/>
            <person name="Submissions S."/>
        </authorList>
    </citation>
    <scope>NUCLEOTIDE SEQUENCE [LARGE SCALE GENOMIC DNA]</scope>
    <source>
        <strain evidence="11">LMG 24000</strain>
    </source>
</reference>
<keyword evidence="11" id="KW-1185">Reference proteome</keyword>
<dbReference type="Proteomes" id="UP000198638">
    <property type="component" value="Unassembled WGS sequence"/>
</dbReference>
<dbReference type="NCBIfam" id="TIGR00711">
    <property type="entry name" value="efflux_EmrB"/>
    <property type="match status" value="1"/>
</dbReference>
<evidence type="ECO:0000313" key="10">
    <source>
        <dbReference type="EMBL" id="SEB11568.1"/>
    </source>
</evidence>
<dbReference type="PRINTS" id="PR01036">
    <property type="entry name" value="TCRTETB"/>
</dbReference>
<dbReference type="InterPro" id="IPR011701">
    <property type="entry name" value="MFS"/>
</dbReference>
<feature type="transmembrane region" description="Helical" evidence="8">
    <location>
        <begin position="47"/>
        <end position="67"/>
    </location>
</feature>
<feature type="transmembrane region" description="Helical" evidence="8">
    <location>
        <begin position="442"/>
        <end position="464"/>
    </location>
</feature>
<feature type="transmembrane region" description="Helical" evidence="8">
    <location>
        <begin position="334"/>
        <end position="351"/>
    </location>
</feature>
<proteinExistence type="predicted"/>
<accession>A0A1H4GRV5</accession>
<feature type="domain" description="Major facilitator superfamily (MFS) profile" evidence="9">
    <location>
        <begin position="13"/>
        <end position="468"/>
    </location>
</feature>
<feature type="transmembrane region" description="Helical" evidence="8">
    <location>
        <begin position="109"/>
        <end position="129"/>
    </location>
</feature>
<dbReference type="InterPro" id="IPR004638">
    <property type="entry name" value="EmrB-like"/>
</dbReference>
<keyword evidence="6 8" id="KW-0472">Membrane</keyword>
<protein>
    <submittedName>
        <fullName evidence="10">Drug resistance transporter, EmrB/QacA subfamily</fullName>
    </submittedName>
</protein>
<evidence type="ECO:0000256" key="6">
    <source>
        <dbReference type="ARBA" id="ARBA00023136"/>
    </source>
</evidence>
<dbReference type="CDD" id="cd17321">
    <property type="entry name" value="MFS_MMR_MDR_like"/>
    <property type="match status" value="1"/>
</dbReference>
<feature type="transmembrane region" description="Helical" evidence="8">
    <location>
        <begin position="12"/>
        <end position="35"/>
    </location>
</feature>
<dbReference type="PROSITE" id="PS50850">
    <property type="entry name" value="MFS"/>
    <property type="match status" value="1"/>
</dbReference>
<organism evidence="10 11">
    <name type="scientific">Paraburkholderia sartisoli</name>
    <dbReference type="NCBI Taxonomy" id="83784"/>
    <lineage>
        <taxon>Bacteria</taxon>
        <taxon>Pseudomonadati</taxon>
        <taxon>Pseudomonadota</taxon>
        <taxon>Betaproteobacteria</taxon>
        <taxon>Burkholderiales</taxon>
        <taxon>Burkholderiaceae</taxon>
        <taxon>Paraburkholderia</taxon>
    </lineage>
</organism>
<dbReference type="Pfam" id="PF07690">
    <property type="entry name" value="MFS_1"/>
    <property type="match status" value="1"/>
</dbReference>
<dbReference type="InterPro" id="IPR020846">
    <property type="entry name" value="MFS_dom"/>
</dbReference>
<dbReference type="AlphaFoldDB" id="A0A1H4GRV5"/>
<dbReference type="PANTHER" id="PTHR42718">
    <property type="entry name" value="MAJOR FACILITATOR SUPERFAMILY MULTIDRUG TRANSPORTER MFSC"/>
    <property type="match status" value="1"/>
</dbReference>
<feature type="region of interest" description="Disordered" evidence="7">
    <location>
        <begin position="473"/>
        <end position="494"/>
    </location>
</feature>
<evidence type="ECO:0000256" key="1">
    <source>
        <dbReference type="ARBA" id="ARBA00004651"/>
    </source>
</evidence>
<keyword evidence="5 8" id="KW-1133">Transmembrane helix</keyword>
<feature type="transmembrane region" description="Helical" evidence="8">
    <location>
        <begin position="270"/>
        <end position="293"/>
    </location>
</feature>
<comment type="subcellular location">
    <subcellularLocation>
        <location evidence="1">Cell membrane</location>
        <topology evidence="1">Multi-pass membrane protein</topology>
    </subcellularLocation>
</comment>
<feature type="transmembrane region" description="Helical" evidence="8">
    <location>
        <begin position="79"/>
        <end position="103"/>
    </location>
</feature>
<dbReference type="InterPro" id="IPR036259">
    <property type="entry name" value="MFS_trans_sf"/>
</dbReference>
<keyword evidence="4 8" id="KW-0812">Transmembrane</keyword>
<evidence type="ECO:0000256" key="8">
    <source>
        <dbReference type="SAM" id="Phobius"/>
    </source>
</evidence>
<evidence type="ECO:0000256" key="3">
    <source>
        <dbReference type="ARBA" id="ARBA00022475"/>
    </source>
</evidence>
<keyword evidence="2" id="KW-0813">Transport</keyword>
<evidence type="ECO:0000256" key="2">
    <source>
        <dbReference type="ARBA" id="ARBA00022448"/>
    </source>
</evidence>
<evidence type="ECO:0000313" key="11">
    <source>
        <dbReference type="Proteomes" id="UP000198638"/>
    </source>
</evidence>
<feature type="transmembrane region" description="Helical" evidence="8">
    <location>
        <begin position="299"/>
        <end position="322"/>
    </location>
</feature>
<dbReference type="EMBL" id="FNRQ01000006">
    <property type="protein sequence ID" value="SEB11568.1"/>
    <property type="molecule type" value="Genomic_DNA"/>
</dbReference>